<name>A0A4C1U8A9_EUMVA</name>
<organism evidence="1 2">
    <name type="scientific">Eumeta variegata</name>
    <name type="common">Bagworm moth</name>
    <name type="synonym">Eumeta japonica</name>
    <dbReference type="NCBI Taxonomy" id="151549"/>
    <lineage>
        <taxon>Eukaryota</taxon>
        <taxon>Metazoa</taxon>
        <taxon>Ecdysozoa</taxon>
        <taxon>Arthropoda</taxon>
        <taxon>Hexapoda</taxon>
        <taxon>Insecta</taxon>
        <taxon>Pterygota</taxon>
        <taxon>Neoptera</taxon>
        <taxon>Endopterygota</taxon>
        <taxon>Lepidoptera</taxon>
        <taxon>Glossata</taxon>
        <taxon>Ditrysia</taxon>
        <taxon>Tineoidea</taxon>
        <taxon>Psychidae</taxon>
        <taxon>Oiketicinae</taxon>
        <taxon>Eumeta</taxon>
    </lineage>
</organism>
<protein>
    <submittedName>
        <fullName evidence="1">Uncharacterized protein</fullName>
    </submittedName>
</protein>
<dbReference type="AlphaFoldDB" id="A0A4C1U8A9"/>
<gene>
    <name evidence="1" type="ORF">EVAR_13933_1</name>
</gene>
<dbReference type="EMBL" id="BGZK01000142">
    <property type="protein sequence ID" value="GBP22653.1"/>
    <property type="molecule type" value="Genomic_DNA"/>
</dbReference>
<comment type="caution">
    <text evidence="1">The sequence shown here is derived from an EMBL/GenBank/DDBJ whole genome shotgun (WGS) entry which is preliminary data.</text>
</comment>
<evidence type="ECO:0000313" key="1">
    <source>
        <dbReference type="EMBL" id="GBP22653.1"/>
    </source>
</evidence>
<sequence>MEFLWPRSSSIIRPWLPYSIKVFFKTNQTSPNSMGLRRLICVAQPDRQTTLHFLVVIGSRDTRPPSGAPVDVRDTLARARAWRPSTAISIRTLNRPATVPCPGRERPESDSRWYFRTTIPACGSKQRRADSAGAVVGVRPRMLRFGSNAECPRAT</sequence>
<proteinExistence type="predicted"/>
<reference evidence="1 2" key="1">
    <citation type="journal article" date="2019" name="Commun. Biol.">
        <title>The bagworm genome reveals a unique fibroin gene that provides high tensile strength.</title>
        <authorList>
            <person name="Kono N."/>
            <person name="Nakamura H."/>
            <person name="Ohtoshi R."/>
            <person name="Tomita M."/>
            <person name="Numata K."/>
            <person name="Arakawa K."/>
        </authorList>
    </citation>
    <scope>NUCLEOTIDE SEQUENCE [LARGE SCALE GENOMIC DNA]</scope>
</reference>
<dbReference type="Proteomes" id="UP000299102">
    <property type="component" value="Unassembled WGS sequence"/>
</dbReference>
<evidence type="ECO:0000313" key="2">
    <source>
        <dbReference type="Proteomes" id="UP000299102"/>
    </source>
</evidence>
<accession>A0A4C1U8A9</accession>
<keyword evidence="2" id="KW-1185">Reference proteome</keyword>